<dbReference type="EMBL" id="SZPY01000003">
    <property type="protein sequence ID" value="TKI61774.1"/>
    <property type="molecule type" value="Genomic_DNA"/>
</dbReference>
<evidence type="ECO:0000256" key="1">
    <source>
        <dbReference type="SAM" id="Phobius"/>
    </source>
</evidence>
<gene>
    <name evidence="3" type="ORF">FC770_13565</name>
</gene>
<reference evidence="3 4" key="1">
    <citation type="submission" date="2019-04" db="EMBL/GenBank/DDBJ databases">
        <authorList>
            <person name="Dong K."/>
        </authorList>
    </citation>
    <scope>NUCLEOTIDE SEQUENCE [LARGE SCALE GENOMIC DNA]</scope>
    <source>
        <strain evidence="4">dk3543</strain>
    </source>
</reference>
<feature type="domain" description="DUF1206" evidence="2">
    <location>
        <begin position="117"/>
        <end position="180"/>
    </location>
</feature>
<keyword evidence="1" id="KW-0812">Transmembrane</keyword>
<keyword evidence="4" id="KW-1185">Reference proteome</keyword>
<keyword evidence="1" id="KW-0472">Membrane</keyword>
<keyword evidence="1" id="KW-1133">Transmembrane helix</keyword>
<evidence type="ECO:0000259" key="2">
    <source>
        <dbReference type="Pfam" id="PF06724"/>
    </source>
</evidence>
<feature type="domain" description="DUF1206" evidence="2">
    <location>
        <begin position="29"/>
        <end position="96"/>
    </location>
</feature>
<dbReference type="Pfam" id="PF06724">
    <property type="entry name" value="DUF1206"/>
    <property type="match status" value="3"/>
</dbReference>
<feature type="transmembrane region" description="Helical" evidence="1">
    <location>
        <begin position="31"/>
        <end position="50"/>
    </location>
</feature>
<feature type="transmembrane region" description="Helical" evidence="1">
    <location>
        <begin position="71"/>
        <end position="92"/>
    </location>
</feature>
<feature type="domain" description="DUF1206" evidence="2">
    <location>
        <begin position="206"/>
        <end position="273"/>
    </location>
</feature>
<dbReference type="InterPro" id="IPR009597">
    <property type="entry name" value="DUF1206"/>
</dbReference>
<evidence type="ECO:0000313" key="4">
    <source>
        <dbReference type="Proteomes" id="UP000307808"/>
    </source>
</evidence>
<name>A0A4U2YLS9_9ACTN</name>
<accession>A0A4U2YLS9</accession>
<feature type="transmembrane region" description="Helical" evidence="1">
    <location>
        <begin position="249"/>
        <end position="270"/>
    </location>
</feature>
<feature type="transmembrane region" description="Helical" evidence="1">
    <location>
        <begin position="155"/>
        <end position="175"/>
    </location>
</feature>
<organism evidence="3 4">
    <name type="scientific">Nocardioides jishulii</name>
    <dbReference type="NCBI Taxonomy" id="2575440"/>
    <lineage>
        <taxon>Bacteria</taxon>
        <taxon>Bacillati</taxon>
        <taxon>Actinomycetota</taxon>
        <taxon>Actinomycetes</taxon>
        <taxon>Propionibacteriales</taxon>
        <taxon>Nocardioidaceae</taxon>
        <taxon>Nocardioides</taxon>
    </lineage>
</organism>
<evidence type="ECO:0000313" key="3">
    <source>
        <dbReference type="EMBL" id="TKI61774.1"/>
    </source>
</evidence>
<protein>
    <submittedName>
        <fullName evidence="3">DUF1206 domain-containing protein</fullName>
    </submittedName>
</protein>
<comment type="caution">
    <text evidence="3">The sequence shown here is derived from an EMBL/GenBank/DDBJ whole genome shotgun (WGS) entry which is preliminary data.</text>
</comment>
<dbReference type="AlphaFoldDB" id="A0A4U2YLS9"/>
<sequence length="277" mass="29318">MNMDSVAHTVKGQAEQAHRSRWMDHLARAGLVAYGVVHLLVAWLAVQLAFGNGGREASSGGAFHELASHPFGRFALWVLAVGLVLLVAWRLLDAVLGDDDSNDGSDDAKGWGKRAAAAGKAALYAALAFSAFKTAIGAGGGKGKSMTATVMNWPGGQWLVVLAGMAVIGYGAYLVHRGWSDKFLEHLDQEGRVGDTGKVYRWFGKVGHIAKGVSTGIVGILVAHAGWTHQGKKDQGLGDALSTVLEQPFGPWLLCVIAAGIACYGLFCFARARHLDR</sequence>
<proteinExistence type="predicted"/>
<feature type="transmembrane region" description="Helical" evidence="1">
    <location>
        <begin position="209"/>
        <end position="229"/>
    </location>
</feature>
<dbReference type="Proteomes" id="UP000307808">
    <property type="component" value="Unassembled WGS sequence"/>
</dbReference>
<dbReference type="OrthoDB" id="4552598at2"/>